<dbReference type="EMBL" id="MZGJ01000012">
    <property type="protein sequence ID" value="OQX50961.1"/>
    <property type="molecule type" value="Genomic_DNA"/>
</dbReference>
<protein>
    <recommendedName>
        <fullName evidence="1">Putative regulatory protein FmdB zinc ribbon domain-containing protein</fullName>
    </recommendedName>
</protein>
<evidence type="ECO:0000313" key="3">
    <source>
        <dbReference type="Proteomes" id="UP000192520"/>
    </source>
</evidence>
<dbReference type="Proteomes" id="UP000192520">
    <property type="component" value="Unassembled WGS sequence"/>
</dbReference>
<feature type="domain" description="Putative regulatory protein FmdB zinc ribbon" evidence="1">
    <location>
        <begin position="26"/>
        <end position="69"/>
    </location>
</feature>
<reference evidence="3" key="1">
    <citation type="submission" date="2017-03" db="EMBL/GenBank/DDBJ databases">
        <title>Novel pathways for hydrocarbon cycling and metabolic interdependencies in hydrothermal sediment communities.</title>
        <authorList>
            <person name="Dombrowski N."/>
            <person name="Seitz K."/>
            <person name="Teske A."/>
            <person name="Baker B."/>
        </authorList>
    </citation>
    <scope>NUCLEOTIDE SEQUENCE [LARGE SCALE GENOMIC DNA]</scope>
</reference>
<comment type="caution">
    <text evidence="2">The sequence shown here is derived from an EMBL/GenBank/DDBJ whole genome shotgun (WGS) entry which is preliminary data.</text>
</comment>
<evidence type="ECO:0000313" key="2">
    <source>
        <dbReference type="EMBL" id="OQX50961.1"/>
    </source>
</evidence>
<dbReference type="AlphaFoldDB" id="A0A1W9NXS9"/>
<dbReference type="SMART" id="SM00834">
    <property type="entry name" value="CxxC_CXXC_SSSS"/>
    <property type="match status" value="1"/>
</dbReference>
<dbReference type="NCBIfam" id="TIGR02605">
    <property type="entry name" value="CxxC_CxxC_SSSS"/>
    <property type="match status" value="1"/>
</dbReference>
<proteinExistence type="predicted"/>
<dbReference type="STRING" id="1968527.B5M47_02495"/>
<dbReference type="Pfam" id="PF09723">
    <property type="entry name" value="Zn_ribbon_8"/>
    <property type="match status" value="1"/>
</dbReference>
<organism evidence="2 3">
    <name type="scientific">candidate division CPR3 bacterium 4484_211</name>
    <dbReference type="NCBI Taxonomy" id="1968527"/>
    <lineage>
        <taxon>Bacteria</taxon>
        <taxon>Bacteria division CPR3</taxon>
    </lineage>
</organism>
<name>A0A1W9NXS9_UNCC3</name>
<gene>
    <name evidence="2" type="ORF">B5M47_02495</name>
</gene>
<evidence type="ECO:0000259" key="1">
    <source>
        <dbReference type="SMART" id="SM00834"/>
    </source>
</evidence>
<dbReference type="InterPro" id="IPR013429">
    <property type="entry name" value="Regulatory_FmdB_Zinc_ribbon"/>
</dbReference>
<sequence>MPEKHSVSWGLKFLYLNLISERRWMMPSYTFSCPQCHYRFTGLFAMKDSEGKDLVCPKCGARGLKRVYSASSGLVTKVKNNSACGGAVCPTCSGGTCNL</sequence>
<accession>A0A1W9NXS9</accession>